<evidence type="ECO:0000313" key="11">
    <source>
        <dbReference type="WBParaSite" id="GPLIN_001113700"/>
    </source>
</evidence>
<dbReference type="GO" id="GO:0005667">
    <property type="term" value="C:transcription regulator complex"/>
    <property type="evidence" value="ECO:0007669"/>
    <property type="project" value="TreeGrafter"/>
</dbReference>
<dbReference type="GO" id="GO:0000978">
    <property type="term" value="F:RNA polymerase II cis-regulatory region sequence-specific DNA binding"/>
    <property type="evidence" value="ECO:0007669"/>
    <property type="project" value="TreeGrafter"/>
</dbReference>
<evidence type="ECO:0000259" key="9">
    <source>
        <dbReference type="PROSITE" id="PS50157"/>
    </source>
</evidence>
<dbReference type="Gene3D" id="3.30.160.60">
    <property type="entry name" value="Classic Zinc Finger"/>
    <property type="match status" value="3"/>
</dbReference>
<dbReference type="InterPro" id="IPR013087">
    <property type="entry name" value="Znf_C2H2_type"/>
</dbReference>
<keyword evidence="3" id="KW-0677">Repeat</keyword>
<dbReference type="WBParaSite" id="GPLIN_001113700">
    <property type="protein sequence ID" value="GPLIN_001113700"/>
    <property type="gene ID" value="GPLIN_001113700"/>
</dbReference>
<dbReference type="GO" id="GO:0000785">
    <property type="term" value="C:chromatin"/>
    <property type="evidence" value="ECO:0007669"/>
    <property type="project" value="TreeGrafter"/>
</dbReference>
<accession>A0A183CE33</accession>
<dbReference type="PROSITE" id="PS50157">
    <property type="entry name" value="ZINC_FINGER_C2H2_2"/>
    <property type="match status" value="4"/>
</dbReference>
<feature type="domain" description="C2H2-type" evidence="9">
    <location>
        <begin position="244"/>
        <end position="271"/>
    </location>
</feature>
<name>A0A183CE33_GLOPA</name>
<dbReference type="FunFam" id="3.30.160.60:FF:000125">
    <property type="entry name" value="Putative zinc finger protein 143"/>
    <property type="match status" value="1"/>
</dbReference>
<evidence type="ECO:0000256" key="5">
    <source>
        <dbReference type="ARBA" id="ARBA00022833"/>
    </source>
</evidence>
<dbReference type="PANTHER" id="PTHR14003">
    <property type="entry name" value="TRANSCRIPTIONAL REPRESSOR PROTEIN YY"/>
    <property type="match status" value="1"/>
</dbReference>
<feature type="compositionally biased region" description="Low complexity" evidence="8">
    <location>
        <begin position="43"/>
        <end position="54"/>
    </location>
</feature>
<dbReference type="GO" id="GO:0000981">
    <property type="term" value="F:DNA-binding transcription factor activity, RNA polymerase II-specific"/>
    <property type="evidence" value="ECO:0007669"/>
    <property type="project" value="TreeGrafter"/>
</dbReference>
<evidence type="ECO:0000256" key="7">
    <source>
        <dbReference type="PROSITE-ProRule" id="PRU00042"/>
    </source>
</evidence>
<dbReference type="GO" id="GO:0008270">
    <property type="term" value="F:zinc ion binding"/>
    <property type="evidence" value="ECO:0007669"/>
    <property type="project" value="UniProtKB-KW"/>
</dbReference>
<evidence type="ECO:0000313" key="10">
    <source>
        <dbReference type="Proteomes" id="UP000050741"/>
    </source>
</evidence>
<evidence type="ECO:0000256" key="3">
    <source>
        <dbReference type="ARBA" id="ARBA00022737"/>
    </source>
</evidence>
<proteinExistence type="predicted"/>
<dbReference type="SMART" id="SM00355">
    <property type="entry name" value="ZnF_C2H2"/>
    <property type="match status" value="4"/>
</dbReference>
<dbReference type="PROSITE" id="PS00028">
    <property type="entry name" value="ZINC_FINGER_C2H2_1"/>
    <property type="match status" value="4"/>
</dbReference>
<dbReference type="AlphaFoldDB" id="A0A183CE33"/>
<feature type="domain" description="C2H2-type" evidence="9">
    <location>
        <begin position="214"/>
        <end position="243"/>
    </location>
</feature>
<reference evidence="11" key="2">
    <citation type="submission" date="2016-06" db="UniProtKB">
        <authorList>
            <consortium name="WormBaseParasite"/>
        </authorList>
    </citation>
    <scope>IDENTIFICATION</scope>
</reference>
<reference evidence="10" key="1">
    <citation type="submission" date="2014-05" db="EMBL/GenBank/DDBJ databases">
        <title>The genome and life-stage specific transcriptomes of Globodera pallida elucidate key aspects of plant parasitism by a cyst nematode.</title>
        <authorList>
            <person name="Cotton J.A."/>
            <person name="Lilley C.J."/>
            <person name="Jones L.M."/>
            <person name="Kikuchi T."/>
            <person name="Reid A.J."/>
            <person name="Thorpe P."/>
            <person name="Tsai I.J."/>
            <person name="Beasley H."/>
            <person name="Blok V."/>
            <person name="Cock P.J.A."/>
            <person name="Van den Akker S.E."/>
            <person name="Holroyd N."/>
            <person name="Hunt M."/>
            <person name="Mantelin S."/>
            <person name="Naghra H."/>
            <person name="Pain A."/>
            <person name="Palomares-Rius J.E."/>
            <person name="Zarowiecki M."/>
            <person name="Berriman M."/>
            <person name="Jones J.T."/>
            <person name="Urwin P.E."/>
        </authorList>
    </citation>
    <scope>NUCLEOTIDE SEQUENCE [LARGE SCALE GENOMIC DNA]</scope>
    <source>
        <strain evidence="10">Lindley</strain>
    </source>
</reference>
<dbReference type="Proteomes" id="UP000050741">
    <property type="component" value="Unassembled WGS sequence"/>
</dbReference>
<evidence type="ECO:0000256" key="4">
    <source>
        <dbReference type="ARBA" id="ARBA00022771"/>
    </source>
</evidence>
<organism evidence="10 11">
    <name type="scientific">Globodera pallida</name>
    <name type="common">Potato cyst nematode worm</name>
    <name type="synonym">Heterodera pallida</name>
    <dbReference type="NCBI Taxonomy" id="36090"/>
    <lineage>
        <taxon>Eukaryota</taxon>
        <taxon>Metazoa</taxon>
        <taxon>Ecdysozoa</taxon>
        <taxon>Nematoda</taxon>
        <taxon>Chromadorea</taxon>
        <taxon>Rhabditida</taxon>
        <taxon>Tylenchina</taxon>
        <taxon>Tylenchomorpha</taxon>
        <taxon>Tylenchoidea</taxon>
        <taxon>Heteroderidae</taxon>
        <taxon>Heteroderinae</taxon>
        <taxon>Globodera</taxon>
    </lineage>
</organism>
<dbReference type="FunFam" id="3.30.160.60:FF:001498">
    <property type="entry name" value="Zinc finger protein 404"/>
    <property type="match status" value="1"/>
</dbReference>
<feature type="region of interest" description="Disordered" evidence="8">
    <location>
        <begin position="274"/>
        <end position="293"/>
    </location>
</feature>
<keyword evidence="2" id="KW-0479">Metal-binding</keyword>
<dbReference type="PANTHER" id="PTHR14003:SF23">
    <property type="entry name" value="ZINC FINGER PROTEIN 143"/>
    <property type="match status" value="1"/>
</dbReference>
<dbReference type="GO" id="GO:0031519">
    <property type="term" value="C:PcG protein complex"/>
    <property type="evidence" value="ECO:0007669"/>
    <property type="project" value="TreeGrafter"/>
</dbReference>
<feature type="domain" description="C2H2-type" evidence="9">
    <location>
        <begin position="157"/>
        <end position="184"/>
    </location>
</feature>
<dbReference type="Pfam" id="PF00096">
    <property type="entry name" value="zf-C2H2"/>
    <property type="match status" value="3"/>
</dbReference>
<keyword evidence="10" id="KW-1185">Reference proteome</keyword>
<comment type="subcellular location">
    <subcellularLocation>
        <location evidence="1">Nucleus</location>
    </subcellularLocation>
</comment>
<dbReference type="FunFam" id="3.30.160.60:FF:001172">
    <property type="entry name" value="Zinc finger protein rotund"/>
    <property type="match status" value="1"/>
</dbReference>
<evidence type="ECO:0000256" key="6">
    <source>
        <dbReference type="ARBA" id="ARBA00023242"/>
    </source>
</evidence>
<feature type="region of interest" description="Disordered" evidence="8">
    <location>
        <begin position="1"/>
        <end position="64"/>
    </location>
</feature>
<evidence type="ECO:0000256" key="2">
    <source>
        <dbReference type="ARBA" id="ARBA00022723"/>
    </source>
</evidence>
<sequence>MDTQKKKQKKSSARLLADPSPIYIPRGGANSVPNPSDLAGDHQQQQQKPAVLQQHSSTANPSMFPHSLLQGFAASASSSSSAASGAVPNGAGGVVVSGISPATPSSLLQADNKPSPTGMLLSSSATASVTAAQLAAAAQMSTMTPNQQGGNREPKPFKCGHCPKAFANNSYLSQHMRIHLGIRAFGPCQFCGKKFTQLSHLQQHIRTHTGEKPYKCKYANCDKAFSQLSNLQSHSRCHQSDRPFKCNSCYKCFADEATLLEHIPKHKESKHLKASAKASLWPDAKTPKTPPAL</sequence>
<dbReference type="InterPro" id="IPR036236">
    <property type="entry name" value="Znf_C2H2_sf"/>
</dbReference>
<keyword evidence="5" id="KW-0862">Zinc</keyword>
<keyword evidence="4 7" id="KW-0863">Zinc-finger</keyword>
<dbReference type="SUPFAM" id="SSF57667">
    <property type="entry name" value="beta-beta-alpha zinc fingers"/>
    <property type="match status" value="2"/>
</dbReference>
<evidence type="ECO:0000256" key="1">
    <source>
        <dbReference type="ARBA" id="ARBA00004123"/>
    </source>
</evidence>
<protein>
    <submittedName>
        <fullName evidence="11">Zinc finger protein rotund</fullName>
    </submittedName>
</protein>
<feature type="compositionally biased region" description="Basic residues" evidence="8">
    <location>
        <begin position="1"/>
        <end position="12"/>
    </location>
</feature>
<evidence type="ECO:0000256" key="8">
    <source>
        <dbReference type="SAM" id="MobiDB-lite"/>
    </source>
</evidence>
<feature type="domain" description="C2H2-type" evidence="9">
    <location>
        <begin position="186"/>
        <end position="213"/>
    </location>
</feature>
<keyword evidence="6" id="KW-0539">Nucleus</keyword>